<feature type="domain" description="Effector-associated" evidence="1">
    <location>
        <begin position="350"/>
        <end position="423"/>
    </location>
</feature>
<evidence type="ECO:0000259" key="1">
    <source>
        <dbReference type="Pfam" id="PF19955"/>
    </source>
</evidence>
<protein>
    <recommendedName>
        <fullName evidence="1">Effector-associated domain-containing protein</fullName>
    </recommendedName>
</protein>
<accession>A0A4P2QF25</accession>
<dbReference type="PANTHER" id="PTHR46832">
    <property type="entry name" value="5'-METHYLTHIOADENOSINE/S-ADENOSYLHOMOCYSTEINE NUCLEOSIDASE"/>
    <property type="match status" value="1"/>
</dbReference>
<dbReference type="Gene3D" id="3.40.50.1580">
    <property type="entry name" value="Nucleoside phosphorylase domain"/>
    <property type="match status" value="1"/>
</dbReference>
<dbReference type="GO" id="GO:0019284">
    <property type="term" value="P:L-methionine salvage from S-adenosylmethionine"/>
    <property type="evidence" value="ECO:0007669"/>
    <property type="project" value="TreeGrafter"/>
</dbReference>
<proteinExistence type="predicted"/>
<gene>
    <name evidence="2" type="ORF">SOCE836_004390</name>
</gene>
<organism evidence="2 3">
    <name type="scientific">Sorangium cellulosum</name>
    <name type="common">Polyangium cellulosum</name>
    <dbReference type="NCBI Taxonomy" id="56"/>
    <lineage>
        <taxon>Bacteria</taxon>
        <taxon>Pseudomonadati</taxon>
        <taxon>Myxococcota</taxon>
        <taxon>Polyangia</taxon>
        <taxon>Polyangiales</taxon>
        <taxon>Polyangiaceae</taxon>
        <taxon>Sorangium</taxon>
    </lineage>
</organism>
<dbReference type="GO" id="GO:0009116">
    <property type="term" value="P:nucleoside metabolic process"/>
    <property type="evidence" value="ECO:0007669"/>
    <property type="project" value="InterPro"/>
</dbReference>
<dbReference type="GO" id="GO:0008782">
    <property type="term" value="F:adenosylhomocysteine nucleosidase activity"/>
    <property type="evidence" value="ECO:0007669"/>
    <property type="project" value="TreeGrafter"/>
</dbReference>
<sequence>MDVLLVCALKDEYEQVLAVSDGLFHPGWIQHPGPRGWTVADGSFATSIGRPLRIRATWASHMGREQAQAVASLLIQAVPTRCLAMSGICAGRRGKVSLGDVIFADRLWSYDAGKLEKEEGKDRFHGDMLQFRPDPAWVQRMQAISIPNNAAWLAARPRLTLEQQEDWALLCFLSGDDPRRSLGFDSACPDWTVVLKRLWQRGWVDKSFALTEAGREKATELDLMYPRGLPEQPEFKLHVAPLATGAAVTEDEGIFPRLATSMRKVLGVEMEASALGALGEMHRVPVVVAKGVSDYGDLLKDDRYRTFAARAAAECLISLLRGCADLLPERVGGSSPDAPNDAPNAGLPLALVRELAELYPDVRDARAVWERAGGRRSEVEDVSRPADLWQRLWGRSTRGASVRPEALLRAALVDNPNNKILADHLTQIERYTEASRD</sequence>
<name>A0A4P2QF25_SORCE</name>
<evidence type="ECO:0000313" key="3">
    <source>
        <dbReference type="Proteomes" id="UP000295497"/>
    </source>
</evidence>
<dbReference type="Pfam" id="PF19955">
    <property type="entry name" value="EAD1"/>
    <property type="match status" value="1"/>
</dbReference>
<dbReference type="GO" id="GO:0005829">
    <property type="term" value="C:cytosol"/>
    <property type="evidence" value="ECO:0007669"/>
    <property type="project" value="TreeGrafter"/>
</dbReference>
<dbReference type="InterPro" id="IPR035994">
    <property type="entry name" value="Nucleoside_phosphorylase_sf"/>
</dbReference>
<dbReference type="Proteomes" id="UP000295497">
    <property type="component" value="Chromosome"/>
</dbReference>
<dbReference type="SUPFAM" id="SSF53167">
    <property type="entry name" value="Purine and uridine phosphorylases"/>
    <property type="match status" value="1"/>
</dbReference>
<dbReference type="EMBL" id="CP012672">
    <property type="protein sequence ID" value="AUX28369.1"/>
    <property type="molecule type" value="Genomic_DNA"/>
</dbReference>
<reference evidence="2 3" key="1">
    <citation type="submission" date="2015-09" db="EMBL/GenBank/DDBJ databases">
        <title>Sorangium comparison.</title>
        <authorList>
            <person name="Zaburannyi N."/>
            <person name="Bunk B."/>
            <person name="Overmann J."/>
            <person name="Mueller R."/>
        </authorList>
    </citation>
    <scope>NUCLEOTIDE SEQUENCE [LARGE SCALE GENOMIC DNA]</scope>
    <source>
        <strain evidence="2 3">So ce836</strain>
    </source>
</reference>
<evidence type="ECO:0000313" key="2">
    <source>
        <dbReference type="EMBL" id="AUX28369.1"/>
    </source>
</evidence>
<dbReference type="InterPro" id="IPR045430">
    <property type="entry name" value="EAD1"/>
</dbReference>
<dbReference type="PANTHER" id="PTHR46832:SF1">
    <property type="entry name" value="5'-METHYLTHIOADENOSINE_S-ADENOSYLHOMOCYSTEINE NUCLEOSIDASE"/>
    <property type="match status" value="1"/>
</dbReference>
<dbReference type="GO" id="GO:0008930">
    <property type="term" value="F:methylthioadenosine nucleosidase activity"/>
    <property type="evidence" value="ECO:0007669"/>
    <property type="project" value="TreeGrafter"/>
</dbReference>
<dbReference type="AlphaFoldDB" id="A0A4P2QF25"/>